<proteinExistence type="predicted"/>
<reference evidence="3" key="1">
    <citation type="journal article" date="2019" name="Int. J. Syst. Evol. Microbiol.">
        <title>The Global Catalogue of Microorganisms (GCM) 10K type strain sequencing project: providing services to taxonomists for standard genome sequencing and annotation.</title>
        <authorList>
            <consortium name="The Broad Institute Genomics Platform"/>
            <consortium name="The Broad Institute Genome Sequencing Center for Infectious Disease"/>
            <person name="Wu L."/>
            <person name="Ma J."/>
        </authorList>
    </citation>
    <scope>NUCLEOTIDE SEQUENCE [LARGE SCALE GENOMIC DNA]</scope>
    <source>
        <strain evidence="3">JCM 17695</strain>
    </source>
</reference>
<sequence length="89" mass="9442">MSYEVLGTRTAPTFGLDTFGDVEHGPDGQPVSQAEAIRQVVAEGVLADRVGVDYFGVGSTTAPRWRCPRPTSCWPRSPGRPPASGSAPR</sequence>
<evidence type="ECO:0000313" key="2">
    <source>
        <dbReference type="EMBL" id="MFC7615003.1"/>
    </source>
</evidence>
<dbReference type="EMBL" id="JBHTEY010000004">
    <property type="protein sequence ID" value="MFC7615003.1"/>
    <property type="molecule type" value="Genomic_DNA"/>
</dbReference>
<evidence type="ECO:0000313" key="3">
    <source>
        <dbReference type="Proteomes" id="UP001596512"/>
    </source>
</evidence>
<dbReference type="Proteomes" id="UP001596512">
    <property type="component" value="Unassembled WGS sequence"/>
</dbReference>
<gene>
    <name evidence="2" type="ORF">ACFQV2_17235</name>
</gene>
<feature type="region of interest" description="Disordered" evidence="1">
    <location>
        <begin position="68"/>
        <end position="89"/>
    </location>
</feature>
<organism evidence="2 3">
    <name type="scientific">Actinokineospora soli</name>
    <dbReference type="NCBI Taxonomy" id="1048753"/>
    <lineage>
        <taxon>Bacteria</taxon>
        <taxon>Bacillati</taxon>
        <taxon>Actinomycetota</taxon>
        <taxon>Actinomycetes</taxon>
        <taxon>Pseudonocardiales</taxon>
        <taxon>Pseudonocardiaceae</taxon>
        <taxon>Actinokineospora</taxon>
    </lineage>
</organism>
<accession>A0ABW2TR26</accession>
<protein>
    <submittedName>
        <fullName evidence="2">Uncharacterized protein</fullName>
    </submittedName>
</protein>
<name>A0ABW2TR26_9PSEU</name>
<comment type="caution">
    <text evidence="2">The sequence shown here is derived from an EMBL/GenBank/DDBJ whole genome shotgun (WGS) entry which is preliminary data.</text>
</comment>
<keyword evidence="3" id="KW-1185">Reference proteome</keyword>
<evidence type="ECO:0000256" key="1">
    <source>
        <dbReference type="SAM" id="MobiDB-lite"/>
    </source>
</evidence>